<name>A0A835WQT6_9CHLO</name>
<evidence type="ECO:0000313" key="3">
    <source>
        <dbReference type="EMBL" id="KAG2451787.1"/>
    </source>
</evidence>
<feature type="compositionally biased region" description="Low complexity" evidence="1">
    <location>
        <begin position="102"/>
        <end position="130"/>
    </location>
</feature>
<evidence type="ECO:0000259" key="2">
    <source>
        <dbReference type="PROSITE" id="PS51471"/>
    </source>
</evidence>
<dbReference type="EMBL" id="JAEHOD010000007">
    <property type="protein sequence ID" value="KAG2451787.1"/>
    <property type="molecule type" value="Genomic_DNA"/>
</dbReference>
<dbReference type="Proteomes" id="UP000613740">
    <property type="component" value="Unassembled WGS sequence"/>
</dbReference>
<feature type="region of interest" description="Disordered" evidence="1">
    <location>
        <begin position="209"/>
        <end position="233"/>
    </location>
</feature>
<reference evidence="3" key="1">
    <citation type="journal article" date="2020" name="bioRxiv">
        <title>Comparative genomics of Chlamydomonas.</title>
        <authorList>
            <person name="Craig R.J."/>
            <person name="Hasan A.R."/>
            <person name="Ness R.W."/>
            <person name="Keightley P.D."/>
        </authorList>
    </citation>
    <scope>NUCLEOTIDE SEQUENCE</scope>
    <source>
        <strain evidence="3">CCAP 11/173</strain>
    </source>
</reference>
<dbReference type="InterPro" id="IPR005123">
    <property type="entry name" value="Oxoglu/Fe-dep_dioxygenase_dom"/>
</dbReference>
<feature type="region of interest" description="Disordered" evidence="1">
    <location>
        <begin position="307"/>
        <end position="332"/>
    </location>
</feature>
<dbReference type="PANTHER" id="PTHR35169:SF1">
    <property type="entry name" value="PROLYL 4-HYDROXYLASE ALPHA SUBUNIT FE(2+) 2OG DIOXYGENASE DOMAIN-CONTAINING PROTEIN"/>
    <property type="match status" value="1"/>
</dbReference>
<feature type="region of interest" description="Disordered" evidence="1">
    <location>
        <begin position="595"/>
        <end position="616"/>
    </location>
</feature>
<organism evidence="3 4">
    <name type="scientific">Chlamydomonas schloesseri</name>
    <dbReference type="NCBI Taxonomy" id="2026947"/>
    <lineage>
        <taxon>Eukaryota</taxon>
        <taxon>Viridiplantae</taxon>
        <taxon>Chlorophyta</taxon>
        <taxon>core chlorophytes</taxon>
        <taxon>Chlorophyceae</taxon>
        <taxon>CS clade</taxon>
        <taxon>Chlamydomonadales</taxon>
        <taxon>Chlamydomonadaceae</taxon>
        <taxon>Chlamydomonas</taxon>
    </lineage>
</organism>
<feature type="domain" description="Fe2OG dioxygenase" evidence="2">
    <location>
        <begin position="471"/>
        <end position="594"/>
    </location>
</feature>
<keyword evidence="4" id="KW-1185">Reference proteome</keyword>
<feature type="region of interest" description="Disordered" evidence="1">
    <location>
        <begin position="79"/>
        <end position="130"/>
    </location>
</feature>
<feature type="compositionally biased region" description="Low complexity" evidence="1">
    <location>
        <begin position="313"/>
        <end position="332"/>
    </location>
</feature>
<dbReference type="Gene3D" id="2.60.120.620">
    <property type="entry name" value="q2cbj1_9rhob like domain"/>
    <property type="match status" value="1"/>
</dbReference>
<comment type="caution">
    <text evidence="3">The sequence shown here is derived from an EMBL/GenBank/DDBJ whole genome shotgun (WGS) entry which is preliminary data.</text>
</comment>
<evidence type="ECO:0000313" key="4">
    <source>
        <dbReference type="Proteomes" id="UP000613740"/>
    </source>
</evidence>
<accession>A0A835WQT6</accession>
<evidence type="ECO:0000256" key="1">
    <source>
        <dbReference type="SAM" id="MobiDB-lite"/>
    </source>
</evidence>
<dbReference type="PROSITE" id="PS51471">
    <property type="entry name" value="FE2OG_OXY"/>
    <property type="match status" value="1"/>
</dbReference>
<sequence length="652" mass="67883">MVQMTIQVAGAFSGSLRWGGGSSSAATAGCCVQHTSPLAAACRSGWTAARTFASHGMNHNITRGAGSLVCAEASTSGASASASSRAQRPRPRRQGTGGGSGQQARARASTPCAGATAPSSSSSSSSFAASASGSVAPTAAASASAAGVNADSLVFIGFHPEEMDIIRQQLPAVAPVAAAGAQQPGEVGMLSLVGVTEAMLDLTLREALTSSGSSSGASGDGNGGEQGDQRPSNGAVAAGRVVLLRGGGAQELGGELNDLLTEWGVVPALVAAATARHESMPLRQVVAALRDAHARYYELLQPVKLRDSSSSNAATAGPAAGQQQQQQQQLDPADAAVLADVRVLLSAALDAGEVPSIHGDYRRDAAHVAVLDGLVTEAERAELLAWLTAPGHNHAGPPPEDKWEMACVDRVGDNATWGLRPEVLAALRDDPPPPVVALQSRLAALYPEYTLCHMPAQQISDAPGGDDDTDTTLSCFVGNAVMHGDPCAWHVDADPTTVPPYSPWVHNFGYYHNRELGRPLFVTVLIYLNDTWPEDNHAETLFLDPETQLGLFVRPAPGRVVLMEQDMPHRISAPSRVAPGPRYSLVWKQVWVPREGQGQGQGQGGPRDPACADQERAAGFQSLCRPEWGEPVRIGSANRNAGIRAYQPPVQQ</sequence>
<gene>
    <name evidence="3" type="ORF">HYH02_003565</name>
</gene>
<proteinExistence type="predicted"/>
<dbReference type="AlphaFoldDB" id="A0A835WQT6"/>
<protein>
    <recommendedName>
        <fullName evidence="2">Fe2OG dioxygenase domain-containing protein</fullName>
    </recommendedName>
</protein>
<dbReference type="PANTHER" id="PTHR35169">
    <property type="entry name" value="FE2OG DIOXYGENASE DOMAIN-CONTAINING PROTEIN"/>
    <property type="match status" value="1"/>
</dbReference>
<dbReference type="OrthoDB" id="5952526at2759"/>